<comment type="function">
    <text evidence="16">Catalytic subunit of cellulose synthase. It polymerizes uridine 5'-diphosphate glucose to cellulose.</text>
</comment>
<evidence type="ECO:0000256" key="10">
    <source>
        <dbReference type="ARBA" id="ARBA00022679"/>
    </source>
</evidence>
<evidence type="ECO:0000313" key="19">
    <source>
        <dbReference type="EMBL" id="MBB3102542.1"/>
    </source>
</evidence>
<dbReference type="InterPro" id="IPR029044">
    <property type="entry name" value="Nucleotide-diphossugar_trans"/>
</dbReference>
<dbReference type="InterPro" id="IPR001173">
    <property type="entry name" value="Glyco_trans_2-like"/>
</dbReference>
<keyword evidence="20" id="KW-1185">Reference proteome</keyword>
<comment type="pathway">
    <text evidence="2 16">Glycan metabolism; bacterial cellulose biosynthesis.</text>
</comment>
<sequence length="1469" mass="162483">MNSQPALSGLQRLSALLLFVAASPALLLFISVPLSVPMQFLMGISMIVLMLLLNRFKSYGMTLVMVVMSVAVSTRYMYWRTTETLAFDNGVEAFFGAGLYLAEVWVWLILMLGYVQTIMPLKRPIEPLPEDTSAWPTVDVYIPTYNESLNVVQDTVLAALNIDYPADKLRVYILDDGRRSEFGAFAAAAGAGYITRSDNNHAKAGNLNNAMRRTDGELICIFDCDHVSTRAFLQATVGLFLKDPKLALVQTPHHFYSPDPFERNLSTGENVPNEGELFYGPIQQGNDYWNAAFFCGSCAVIRRTALEETNGFAVETVTEDAHTALKLQRMGWNTAFIAIPLAAGLATERLSLHIGQRMRWARGMTQILRRDNPLFGRGLKLTQRLCYLNAMLYYQFALPRIIFLTAPMAYLMLGQNVVASSAAAIFSYALPHLVHSLTTNGRIHGRHRYSFWGEIYETVLAFHILKPTLITLLAPKRGKFNVTDKGGLLSESFFDYRMVRPQIVTVALILLAIAIGLVRHFWVDWIPSDPNVLVLNISWATFSLIMLLAAIAVAMETRQLRTATRLEVKLPVILHFASGRTLQGVTRDISIGGVRITHTGNGRELPGVLEEIELTYEDRIVVLPAEIMSAEETQIRLRFSPLDISQRRNLVRLVMGRADAWLDDSPVQTDRPLRSFWGILKNALSVLRWTARRKKPSASRPAPIGLTAQTQSGKANPQLLLCLALFIICTTLASTLQAQEFKLPPLPPPVAVQGQGQGTPRNDYLTDPTAMLEVLRFEQMGIKDALTLRGAQAQAGLPFSISQQQIVSGARLDLHVQYTERLPSGTRLEVLLNGEQLSMIELISGTATDTVFDIPVNPLLLLPHNRLNLKLHAHAERCENPADSPLQVTVGKDSTVALGLQRLPLASDLSALPGPFFDEAQMGQLNLPVVMPANPSTTILRNAAIMTSYFGSLASYRGTRFPVWLDELPMGHAVVFAQAGETIAGLTLPAIDGPGLSIIDNPRDPLAKLLLVTGRTPAELRTATLNLVLRPAPLSGSSMQVAPVMVTPRRPYDAPRWIPNDRPVRFAELAQEPLLSESTSPALMKLGFRAAPDAFLWDGSNIPMQIRYRFPDGEWLDAPQSHLDLTLNGRYLGSLPVLKAGVLEKIRNHFGYATRQEQARLEIPPYLIFGDNQLDLFFNIQHAPDPTCALKLPDRALSLIDGESVIDLSHTQHFAQLPNLSFFVGAGFPFTRLADLAETGVVLPDMPEPGEIEAMLGLLGRFGESTGYPAVNVEIVKGSAQLAPLHRRDLLVVGRLDGRLDLAPLLAGSDYRLEGQALRVAQPQPLQQLRTLLQGDWNRQESAADRQLSGTGRFQGLLSRRSPFDPTRVVVMALATQEDWLPRMVQTLRTPAINAEIRGDLTYFESTEKASSFRVGPLFAYGNLPWPIHIRWLFSERPLLLMSLLLVSTVLVAAGLYPLLRAHAAQRLG</sequence>
<dbReference type="UniPathway" id="UPA00694"/>
<dbReference type="GO" id="GO:0016760">
    <property type="term" value="F:cellulose synthase (UDP-forming) activity"/>
    <property type="evidence" value="ECO:0007669"/>
    <property type="project" value="UniProtKB-EC"/>
</dbReference>
<comment type="caution">
    <text evidence="19">The sequence shown here is derived from an EMBL/GenBank/DDBJ whole genome shotgun (WGS) entry which is preliminary data.</text>
</comment>
<feature type="transmembrane region" description="Helical" evidence="16">
    <location>
        <begin position="36"/>
        <end position="53"/>
    </location>
</feature>
<evidence type="ECO:0000256" key="6">
    <source>
        <dbReference type="ARBA" id="ARBA00022475"/>
    </source>
</evidence>
<dbReference type="Pfam" id="PF00535">
    <property type="entry name" value="Glycos_transf_2"/>
    <property type="match status" value="1"/>
</dbReference>
<keyword evidence="10 16" id="KW-0808">Transferase</keyword>
<evidence type="ECO:0000313" key="20">
    <source>
        <dbReference type="Proteomes" id="UP000549250"/>
    </source>
</evidence>
<dbReference type="GO" id="GO:0030244">
    <property type="term" value="P:cellulose biosynthetic process"/>
    <property type="evidence" value="ECO:0007669"/>
    <property type="project" value="UniProtKB-KW"/>
</dbReference>
<reference evidence="19 20" key="1">
    <citation type="submission" date="2020-08" db="EMBL/GenBank/DDBJ databases">
        <title>Genomic Encyclopedia of Type Strains, Phase III (KMG-III): the genomes of soil and plant-associated and newly described type strains.</title>
        <authorList>
            <person name="Whitman W."/>
        </authorList>
    </citation>
    <scope>NUCLEOTIDE SEQUENCE [LARGE SCALE GENOMIC DNA]</scope>
    <source>
        <strain evidence="19 20">CECT 4462</strain>
    </source>
</reference>
<keyword evidence="14 16" id="KW-0472">Membrane</keyword>
<evidence type="ECO:0000256" key="4">
    <source>
        <dbReference type="ARBA" id="ARBA00012539"/>
    </source>
</evidence>
<keyword evidence="13 16" id="KW-1133">Transmembrane helix</keyword>
<dbReference type="SUPFAM" id="SSF53448">
    <property type="entry name" value="Nucleotide-diphospho-sugar transferases"/>
    <property type="match status" value="1"/>
</dbReference>
<dbReference type="NCBIfam" id="TIGR03030">
    <property type="entry name" value="CelA"/>
    <property type="match status" value="1"/>
</dbReference>
<feature type="transmembrane region" description="Helical" evidence="16">
    <location>
        <begin position="1439"/>
        <end position="1460"/>
    </location>
</feature>
<gene>
    <name evidence="19" type="ORF">FHR87_000925</name>
</gene>
<evidence type="ECO:0000256" key="11">
    <source>
        <dbReference type="ARBA" id="ARBA00022692"/>
    </source>
</evidence>
<keyword evidence="6 16" id="KW-1003">Cell membrane</keyword>
<dbReference type="InterPro" id="IPR003919">
    <property type="entry name" value="Cell_synth_A"/>
</dbReference>
<evidence type="ECO:0000256" key="16">
    <source>
        <dbReference type="RuleBase" id="RU365020"/>
    </source>
</evidence>
<dbReference type="RefSeq" id="WP_183165532.1">
    <property type="nucleotide sequence ID" value="NZ_JACHXI010000003.1"/>
</dbReference>
<keyword evidence="8 16" id="KW-0973">c-di-GMP</keyword>
<evidence type="ECO:0000256" key="8">
    <source>
        <dbReference type="ARBA" id="ARBA00022636"/>
    </source>
</evidence>
<dbReference type="CDD" id="cd06421">
    <property type="entry name" value="CESA_CelA_like"/>
    <property type="match status" value="1"/>
</dbReference>
<accession>A0A839SZG6</accession>
<evidence type="ECO:0000256" key="9">
    <source>
        <dbReference type="ARBA" id="ARBA00022676"/>
    </source>
</evidence>
<evidence type="ECO:0000256" key="14">
    <source>
        <dbReference type="ARBA" id="ARBA00023136"/>
    </source>
</evidence>
<feature type="transmembrane region" description="Helical" evidence="16">
    <location>
        <begin position="385"/>
        <end position="403"/>
    </location>
</feature>
<dbReference type="Proteomes" id="UP000549250">
    <property type="component" value="Unassembled WGS sequence"/>
</dbReference>
<feature type="domain" description="PilZ" evidence="18">
    <location>
        <begin position="559"/>
        <end position="655"/>
    </location>
</feature>
<dbReference type="GO" id="GO:0006011">
    <property type="term" value="P:UDP-alpha-D-glucose metabolic process"/>
    <property type="evidence" value="ECO:0007669"/>
    <property type="project" value="InterPro"/>
</dbReference>
<evidence type="ECO:0000259" key="17">
    <source>
        <dbReference type="Pfam" id="PF00535"/>
    </source>
</evidence>
<dbReference type="SUPFAM" id="SSF141371">
    <property type="entry name" value="PilZ domain-like"/>
    <property type="match status" value="1"/>
</dbReference>
<dbReference type="PANTHER" id="PTHR43867:SF2">
    <property type="entry name" value="CELLULOSE SYNTHASE CATALYTIC SUBUNIT A [UDP-FORMING]"/>
    <property type="match status" value="1"/>
</dbReference>
<dbReference type="Gene3D" id="2.60.120.260">
    <property type="entry name" value="Galactose-binding domain-like"/>
    <property type="match status" value="2"/>
</dbReference>
<evidence type="ECO:0000256" key="1">
    <source>
        <dbReference type="ARBA" id="ARBA00004429"/>
    </source>
</evidence>
<dbReference type="InterPro" id="IPR018513">
    <property type="entry name" value="Cell_synthase_bac"/>
</dbReference>
<dbReference type="InterPro" id="IPR009875">
    <property type="entry name" value="PilZ_domain"/>
</dbReference>
<feature type="domain" description="Glycosyltransferase 2-like" evidence="17">
    <location>
        <begin position="140"/>
        <end position="308"/>
    </location>
</feature>
<evidence type="ECO:0000256" key="15">
    <source>
        <dbReference type="ARBA" id="ARBA00048682"/>
    </source>
</evidence>
<dbReference type="GO" id="GO:0005886">
    <property type="term" value="C:plasma membrane"/>
    <property type="evidence" value="ECO:0007669"/>
    <property type="project" value="UniProtKB-SubCell"/>
</dbReference>
<feature type="transmembrane region" description="Helical" evidence="16">
    <location>
        <begin position="60"/>
        <end position="78"/>
    </location>
</feature>
<evidence type="ECO:0000259" key="18">
    <source>
        <dbReference type="Pfam" id="PF07238"/>
    </source>
</evidence>
<keyword evidence="7 16" id="KW-0997">Cell inner membrane</keyword>
<dbReference type="EC" id="2.4.1.12" evidence="4 16"/>
<dbReference type="EMBL" id="JACHXI010000003">
    <property type="protein sequence ID" value="MBB3102542.1"/>
    <property type="molecule type" value="Genomic_DNA"/>
</dbReference>
<dbReference type="Gene3D" id="2.40.10.220">
    <property type="entry name" value="predicted glycosyltransferase like domains"/>
    <property type="match status" value="1"/>
</dbReference>
<proteinExistence type="inferred from homology"/>
<dbReference type="PRINTS" id="PR01439">
    <property type="entry name" value="CELLSNTHASEA"/>
</dbReference>
<evidence type="ECO:0000256" key="5">
    <source>
        <dbReference type="ARBA" id="ARBA00018714"/>
    </source>
</evidence>
<protein>
    <recommendedName>
        <fullName evidence="5 16">Cellulose synthase catalytic subunit [UDP-forming]</fullName>
        <ecNumber evidence="4 16">2.4.1.12</ecNumber>
    </recommendedName>
</protein>
<keyword evidence="9 16" id="KW-0328">Glycosyltransferase</keyword>
<name>A0A839SZG6_AZOMA</name>
<feature type="transmembrane region" description="Helical" evidence="16">
    <location>
        <begin position="409"/>
        <end position="430"/>
    </location>
</feature>
<evidence type="ECO:0000256" key="3">
    <source>
        <dbReference type="ARBA" id="ARBA00006739"/>
    </source>
</evidence>
<feature type="transmembrane region" description="Helical" evidence="16">
    <location>
        <begin position="12"/>
        <end position="30"/>
    </location>
</feature>
<comment type="similarity">
    <text evidence="3">Belongs to the glycosyltransferase 2 family.</text>
</comment>
<comment type="subcellular location">
    <subcellularLocation>
        <location evidence="1">Cell inner membrane</location>
        <topology evidence="1">Multi-pass membrane protein</topology>
    </subcellularLocation>
</comment>
<dbReference type="GO" id="GO:0035438">
    <property type="term" value="F:cyclic-di-GMP binding"/>
    <property type="evidence" value="ECO:0007669"/>
    <property type="project" value="InterPro"/>
</dbReference>
<feature type="transmembrane region" description="Helical" evidence="16">
    <location>
        <begin position="93"/>
        <end position="115"/>
    </location>
</feature>
<evidence type="ECO:0000256" key="7">
    <source>
        <dbReference type="ARBA" id="ARBA00022519"/>
    </source>
</evidence>
<comment type="cofactor">
    <cofactor evidence="16">
        <name>Mg(2+)</name>
        <dbReference type="ChEBI" id="CHEBI:18420"/>
    </cofactor>
</comment>
<feature type="transmembrane region" description="Helical" evidence="16">
    <location>
        <begin position="534"/>
        <end position="555"/>
    </location>
</feature>
<comment type="catalytic activity">
    <reaction evidence="15 16">
        <text>[(1-&gt;4)-beta-D-glucosyl](n) + UDP-alpha-D-glucose = [(1-&gt;4)-beta-D-glucosyl](n+1) + UDP + H(+)</text>
        <dbReference type="Rhea" id="RHEA:19929"/>
        <dbReference type="Rhea" id="RHEA-COMP:10033"/>
        <dbReference type="Rhea" id="RHEA-COMP:10034"/>
        <dbReference type="ChEBI" id="CHEBI:15378"/>
        <dbReference type="ChEBI" id="CHEBI:18246"/>
        <dbReference type="ChEBI" id="CHEBI:58223"/>
        <dbReference type="ChEBI" id="CHEBI:58885"/>
        <dbReference type="EC" id="2.4.1.12"/>
    </reaction>
</comment>
<keyword evidence="12 16" id="KW-0135">Cellulose biosynthesis</keyword>
<dbReference type="InterPro" id="IPR050321">
    <property type="entry name" value="Glycosyltr_2/OpgH_subfam"/>
</dbReference>
<feature type="transmembrane region" description="Helical" evidence="16">
    <location>
        <begin position="719"/>
        <end position="738"/>
    </location>
</feature>
<evidence type="ECO:0000256" key="2">
    <source>
        <dbReference type="ARBA" id="ARBA00005186"/>
    </source>
</evidence>
<feature type="transmembrane region" description="Helical" evidence="16">
    <location>
        <begin position="503"/>
        <end position="522"/>
    </location>
</feature>
<dbReference type="PANTHER" id="PTHR43867">
    <property type="entry name" value="CELLULOSE SYNTHASE CATALYTIC SUBUNIT A [UDP-FORMING]"/>
    <property type="match status" value="1"/>
</dbReference>
<dbReference type="Pfam" id="PF07238">
    <property type="entry name" value="PilZ"/>
    <property type="match status" value="1"/>
</dbReference>
<organism evidence="19 20">
    <name type="scientific">Azomonas macrocytogenes</name>
    <name type="common">Azotobacter macrocytogenes</name>
    <dbReference type="NCBI Taxonomy" id="69962"/>
    <lineage>
        <taxon>Bacteria</taxon>
        <taxon>Pseudomonadati</taxon>
        <taxon>Pseudomonadota</taxon>
        <taxon>Gammaproteobacteria</taxon>
        <taxon>Pseudomonadales</taxon>
        <taxon>Pseudomonadaceae</taxon>
        <taxon>Azomonas</taxon>
    </lineage>
</organism>
<dbReference type="Pfam" id="PF03170">
    <property type="entry name" value="BcsB"/>
    <property type="match status" value="1"/>
</dbReference>
<dbReference type="Gene3D" id="3.90.550.10">
    <property type="entry name" value="Spore Coat Polysaccharide Biosynthesis Protein SpsA, Chain A"/>
    <property type="match status" value="1"/>
</dbReference>
<keyword evidence="11 16" id="KW-0812">Transmembrane</keyword>
<evidence type="ECO:0000256" key="12">
    <source>
        <dbReference type="ARBA" id="ARBA00022916"/>
    </source>
</evidence>
<evidence type="ECO:0000256" key="13">
    <source>
        <dbReference type="ARBA" id="ARBA00022989"/>
    </source>
</evidence>